<keyword evidence="4" id="KW-0804">Transcription</keyword>
<evidence type="ECO:0000313" key="7">
    <source>
        <dbReference type="EMBL" id="KXS10716.1"/>
    </source>
</evidence>
<gene>
    <name evidence="7" type="ORF">M427DRAFT_464335</name>
</gene>
<keyword evidence="5" id="KW-0539">Nucleus</keyword>
<dbReference type="GO" id="GO:0008270">
    <property type="term" value="F:zinc ion binding"/>
    <property type="evidence" value="ECO:0007669"/>
    <property type="project" value="InterPro"/>
</dbReference>
<name>A0A139A1Q8_GONPJ</name>
<dbReference type="InterPro" id="IPR050815">
    <property type="entry name" value="TF_fung"/>
</dbReference>
<dbReference type="PANTHER" id="PTHR47338">
    <property type="entry name" value="ZN(II)2CYS6 TRANSCRIPTION FACTOR (EUROFUNG)-RELATED"/>
    <property type="match status" value="1"/>
</dbReference>
<dbReference type="Pfam" id="PF04082">
    <property type="entry name" value="Fungal_trans"/>
    <property type="match status" value="1"/>
</dbReference>
<evidence type="ECO:0000256" key="5">
    <source>
        <dbReference type="ARBA" id="ARBA00023242"/>
    </source>
</evidence>
<keyword evidence="3" id="KW-0805">Transcription regulation</keyword>
<dbReference type="AlphaFoldDB" id="A0A139A1Q8"/>
<sequence length="452" mass="50699">MLTLAMMLAKDMKLNYEPDEELGLTWVEKEQRRRVFWNLYMMDRHLAAMENRDLLISDREVHLNLPCLDAVYEADDPMMAPPTTVPAPTAFATLDDPDQLRALVTSGSIGPSALQIMIFRMFGSVIRFHHTANPTSAEKERIDRQLDAFYDNLPPNIRALDNVDRSNDVRNAGAKPDRRISTGLMLWHTLKILLHGPWDVNSMCADSVWLSSSDFLICAEHSELIVRKVENYLTRRAEPHRPYIPSFVIFCFLMSSMVHITLIRKLRGSGGQIEREVIHKIAVYAKAFQALRSRWRLAQYMQLVIERELVQSGLRGLDATVESLPSDAAPKVEEIRWEVGGLGVMALAEAATRLEKLSQQEKNSPVADSFVSTGSPPDLKTAATPTIHASPNTLDSISSQSQSVFQVPQTDNAFDLVTGDVRFGDLIDETAVLRFMSGGLGVGDLDSAMWRF</sequence>
<dbReference type="GO" id="GO:0006351">
    <property type="term" value="P:DNA-templated transcription"/>
    <property type="evidence" value="ECO:0007669"/>
    <property type="project" value="InterPro"/>
</dbReference>
<dbReference type="OrthoDB" id="2123952at2759"/>
<keyword evidence="8" id="KW-1185">Reference proteome</keyword>
<reference evidence="7 8" key="1">
    <citation type="journal article" date="2015" name="Genome Biol. Evol.">
        <title>Phylogenomic analyses indicate that early fungi evolved digesting cell walls of algal ancestors of land plants.</title>
        <authorList>
            <person name="Chang Y."/>
            <person name="Wang S."/>
            <person name="Sekimoto S."/>
            <person name="Aerts A.L."/>
            <person name="Choi C."/>
            <person name="Clum A."/>
            <person name="LaButti K.M."/>
            <person name="Lindquist E.A."/>
            <person name="Yee Ngan C."/>
            <person name="Ohm R.A."/>
            <person name="Salamov A.A."/>
            <person name="Grigoriev I.V."/>
            <person name="Spatafora J.W."/>
            <person name="Berbee M.L."/>
        </authorList>
    </citation>
    <scope>NUCLEOTIDE SEQUENCE [LARGE SCALE GENOMIC DNA]</scope>
    <source>
        <strain evidence="7 8">JEL478</strain>
    </source>
</reference>
<dbReference type="PANTHER" id="PTHR47338:SF5">
    <property type="entry name" value="ZN(II)2CYS6 TRANSCRIPTION FACTOR (EUROFUNG)"/>
    <property type="match status" value="1"/>
</dbReference>
<protein>
    <recommendedName>
        <fullName evidence="6">Xylanolytic transcriptional activator regulatory domain-containing protein</fullName>
    </recommendedName>
</protein>
<dbReference type="STRING" id="1344416.A0A139A1Q8"/>
<evidence type="ECO:0000256" key="3">
    <source>
        <dbReference type="ARBA" id="ARBA00023015"/>
    </source>
</evidence>
<dbReference type="InterPro" id="IPR007219">
    <property type="entry name" value="XnlR_reg_dom"/>
</dbReference>
<evidence type="ECO:0000259" key="6">
    <source>
        <dbReference type="Pfam" id="PF04082"/>
    </source>
</evidence>
<accession>A0A139A1Q8</accession>
<comment type="subcellular location">
    <subcellularLocation>
        <location evidence="1">Nucleus</location>
    </subcellularLocation>
</comment>
<dbReference type="GO" id="GO:0005634">
    <property type="term" value="C:nucleus"/>
    <property type="evidence" value="ECO:0007669"/>
    <property type="project" value="UniProtKB-SubCell"/>
</dbReference>
<dbReference type="CDD" id="cd12148">
    <property type="entry name" value="fungal_TF_MHR"/>
    <property type="match status" value="1"/>
</dbReference>
<proteinExistence type="predicted"/>
<dbReference type="Proteomes" id="UP000070544">
    <property type="component" value="Unassembled WGS sequence"/>
</dbReference>
<evidence type="ECO:0000256" key="2">
    <source>
        <dbReference type="ARBA" id="ARBA00022723"/>
    </source>
</evidence>
<evidence type="ECO:0000256" key="1">
    <source>
        <dbReference type="ARBA" id="ARBA00004123"/>
    </source>
</evidence>
<keyword evidence="2" id="KW-0479">Metal-binding</keyword>
<feature type="domain" description="Xylanolytic transcriptional activator regulatory" evidence="6">
    <location>
        <begin position="3"/>
        <end position="73"/>
    </location>
</feature>
<dbReference type="GO" id="GO:0003677">
    <property type="term" value="F:DNA binding"/>
    <property type="evidence" value="ECO:0007669"/>
    <property type="project" value="InterPro"/>
</dbReference>
<evidence type="ECO:0000313" key="8">
    <source>
        <dbReference type="Proteomes" id="UP000070544"/>
    </source>
</evidence>
<evidence type="ECO:0000256" key="4">
    <source>
        <dbReference type="ARBA" id="ARBA00023163"/>
    </source>
</evidence>
<organism evidence="7 8">
    <name type="scientific">Gonapodya prolifera (strain JEL478)</name>
    <name type="common">Monoblepharis prolifera</name>
    <dbReference type="NCBI Taxonomy" id="1344416"/>
    <lineage>
        <taxon>Eukaryota</taxon>
        <taxon>Fungi</taxon>
        <taxon>Fungi incertae sedis</taxon>
        <taxon>Chytridiomycota</taxon>
        <taxon>Chytridiomycota incertae sedis</taxon>
        <taxon>Monoblepharidomycetes</taxon>
        <taxon>Monoblepharidales</taxon>
        <taxon>Gonapodyaceae</taxon>
        <taxon>Gonapodya</taxon>
    </lineage>
</organism>
<dbReference type="EMBL" id="KQ965816">
    <property type="protein sequence ID" value="KXS10716.1"/>
    <property type="molecule type" value="Genomic_DNA"/>
</dbReference>
<dbReference type="GO" id="GO:0000981">
    <property type="term" value="F:DNA-binding transcription factor activity, RNA polymerase II-specific"/>
    <property type="evidence" value="ECO:0007669"/>
    <property type="project" value="InterPro"/>
</dbReference>